<evidence type="ECO:0000313" key="3">
    <source>
        <dbReference type="EMBL" id="TGZ77665.1"/>
    </source>
</evidence>
<evidence type="ECO:0000256" key="1">
    <source>
        <dbReference type="SAM" id="MobiDB-lite"/>
    </source>
</evidence>
<organism evidence="3 4">
    <name type="scientific">Ascodesmis nigricans</name>
    <dbReference type="NCBI Taxonomy" id="341454"/>
    <lineage>
        <taxon>Eukaryota</taxon>
        <taxon>Fungi</taxon>
        <taxon>Dikarya</taxon>
        <taxon>Ascomycota</taxon>
        <taxon>Pezizomycotina</taxon>
        <taxon>Pezizomycetes</taxon>
        <taxon>Pezizales</taxon>
        <taxon>Ascodesmidaceae</taxon>
        <taxon>Ascodesmis</taxon>
    </lineage>
</organism>
<dbReference type="AlphaFoldDB" id="A0A4S2MLB1"/>
<gene>
    <name evidence="3" type="ORF">EX30DRAFT_180101</name>
</gene>
<evidence type="ECO:0000259" key="2">
    <source>
        <dbReference type="PROSITE" id="PS50196"/>
    </source>
</evidence>
<dbReference type="STRING" id="341454.A0A4S2MLB1"/>
<sequence>MQRAPVSLRYTKKPAPKKGLAEKPMFGFQPPSANAEKPKMEGFSAKPLFGFKPPTAAPADNKEKDTESPKSIFDSPSPSAGSPSTWSNPFKPTDHSNLPDDPSTVESDNEDDSSSKPAPSIGGLFGRIGAPNTTTTTSSLFNNTNGTSTSTTSSLFSATSSAPAASNIFSSTSSTPFSFTPKASPTPDTTTTTTTTTNAAATTTTANEPSDTPPDPSLATDLSGSGPGEEDEDTLFSVKCVVYLASENNKKIGNGLARVLKNRDNGKARIIVRTNMGNVILNVRCVQGVKYVVQQGKLIVVPEFVVEGGMKRWCVRVGKEADAEKWEWCSGE</sequence>
<dbReference type="PROSITE" id="PS50196">
    <property type="entry name" value="RANBD1"/>
    <property type="match status" value="1"/>
</dbReference>
<accession>A0A4S2MLB1</accession>
<protein>
    <recommendedName>
        <fullName evidence="2">RanBD1 domain-containing protein</fullName>
    </recommendedName>
</protein>
<proteinExistence type="predicted"/>
<dbReference type="OrthoDB" id="185618at2759"/>
<evidence type="ECO:0000313" key="4">
    <source>
        <dbReference type="Proteomes" id="UP000298138"/>
    </source>
</evidence>
<dbReference type="SUPFAM" id="SSF50729">
    <property type="entry name" value="PH domain-like"/>
    <property type="match status" value="1"/>
</dbReference>
<feature type="compositionally biased region" description="Polar residues" evidence="1">
    <location>
        <begin position="74"/>
        <end position="90"/>
    </location>
</feature>
<feature type="compositionally biased region" description="Low complexity" evidence="1">
    <location>
        <begin position="129"/>
        <end position="155"/>
    </location>
</feature>
<dbReference type="InterPro" id="IPR011993">
    <property type="entry name" value="PH-like_dom_sf"/>
</dbReference>
<dbReference type="Gene3D" id="2.30.29.30">
    <property type="entry name" value="Pleckstrin-homology domain (PH domain)/Phosphotyrosine-binding domain (PTB)"/>
    <property type="match status" value="1"/>
</dbReference>
<dbReference type="SMART" id="SM00160">
    <property type="entry name" value="RanBD"/>
    <property type="match status" value="1"/>
</dbReference>
<name>A0A4S2MLB1_9PEZI</name>
<feature type="region of interest" description="Disordered" evidence="1">
    <location>
        <begin position="170"/>
        <end position="232"/>
    </location>
</feature>
<dbReference type="PANTHER" id="PTHR38697:SF1">
    <property type="entry name" value="NUCLEAR PORE COMPLEX PROTEIN SIMILAR TO S. CEREVISIAE NUP2 (EUROFUNG)"/>
    <property type="match status" value="1"/>
</dbReference>
<dbReference type="PANTHER" id="PTHR38697">
    <property type="entry name" value="NUCLEAR PORE COMPLEX PROTEIN SIMILAR TO S. CEREVISIAE NUP2 (EUROFUNG)"/>
    <property type="match status" value="1"/>
</dbReference>
<feature type="domain" description="RanBD1" evidence="2">
    <location>
        <begin position="206"/>
        <end position="283"/>
    </location>
</feature>
<dbReference type="InterPro" id="IPR053074">
    <property type="entry name" value="NPC_Nucleoporin"/>
</dbReference>
<dbReference type="Pfam" id="PF00638">
    <property type="entry name" value="Ran_BP1"/>
    <property type="match status" value="1"/>
</dbReference>
<feature type="compositionally biased region" description="Low complexity" evidence="1">
    <location>
        <begin position="170"/>
        <end position="207"/>
    </location>
</feature>
<dbReference type="EMBL" id="ML220150">
    <property type="protein sequence ID" value="TGZ77665.1"/>
    <property type="molecule type" value="Genomic_DNA"/>
</dbReference>
<dbReference type="InParanoid" id="A0A4S2MLB1"/>
<keyword evidence="4" id="KW-1185">Reference proteome</keyword>
<dbReference type="InterPro" id="IPR000156">
    <property type="entry name" value="Ran_bind_dom"/>
</dbReference>
<feature type="region of interest" description="Disordered" evidence="1">
    <location>
        <begin position="1"/>
        <end position="155"/>
    </location>
</feature>
<reference evidence="3 4" key="1">
    <citation type="submission" date="2019-04" db="EMBL/GenBank/DDBJ databases">
        <title>Comparative genomics and transcriptomics to analyze fruiting body development in filamentous ascomycetes.</title>
        <authorList>
            <consortium name="DOE Joint Genome Institute"/>
            <person name="Lutkenhaus R."/>
            <person name="Traeger S."/>
            <person name="Breuer J."/>
            <person name="Kuo A."/>
            <person name="Lipzen A."/>
            <person name="Pangilinan J."/>
            <person name="Dilworth D."/>
            <person name="Sandor L."/>
            <person name="Poggeler S."/>
            <person name="Barry K."/>
            <person name="Grigoriev I.V."/>
            <person name="Nowrousian M."/>
        </authorList>
    </citation>
    <scope>NUCLEOTIDE SEQUENCE [LARGE SCALE GENOMIC DNA]</scope>
    <source>
        <strain evidence="3 4">CBS 389.68</strain>
    </source>
</reference>
<dbReference type="Proteomes" id="UP000298138">
    <property type="component" value="Unassembled WGS sequence"/>
</dbReference>